<dbReference type="Proteomes" id="UP001055811">
    <property type="component" value="Linkage Group LG03"/>
</dbReference>
<reference evidence="2" key="1">
    <citation type="journal article" date="2022" name="Mol. Ecol. Resour.">
        <title>The genomes of chicory, endive, great burdock and yacon provide insights into Asteraceae palaeo-polyploidization history and plant inulin production.</title>
        <authorList>
            <person name="Fan W."/>
            <person name="Wang S."/>
            <person name="Wang H."/>
            <person name="Wang A."/>
            <person name="Jiang F."/>
            <person name="Liu H."/>
            <person name="Zhao H."/>
            <person name="Xu D."/>
            <person name="Zhang Y."/>
        </authorList>
    </citation>
    <scope>NUCLEOTIDE SEQUENCE [LARGE SCALE GENOMIC DNA]</scope>
    <source>
        <strain evidence="2">cv. Punajuju</strain>
    </source>
</reference>
<name>A0ACB9EZA3_CICIN</name>
<dbReference type="EMBL" id="CM042011">
    <property type="protein sequence ID" value="KAI3764020.1"/>
    <property type="molecule type" value="Genomic_DNA"/>
</dbReference>
<comment type="caution">
    <text evidence="1">The sequence shown here is derived from an EMBL/GenBank/DDBJ whole genome shotgun (WGS) entry which is preliminary data.</text>
</comment>
<protein>
    <submittedName>
        <fullName evidence="1">Uncharacterized protein</fullName>
    </submittedName>
</protein>
<keyword evidence="2" id="KW-1185">Reference proteome</keyword>
<sequence length="409" mass="45254">MQHQHSQPPLQSAGNPISSPPESQGSTTEAPPKQVALAMDRLAHAARLIADIRLGADRLLEALFIAGQHPQQSSTGKPLHLILQEGASMRQYLQDLRTIGRQLEDSGVLNESLKSRSNSWGLHMPLVCPDGAVVAYAWKRQLAGQAGASAVDRTRLALKAFTDQKRRFFPHLDDDSGDESATKKPRGTQPAVMSQQEDFSELRMRTVLDVLTELEKQIPEVKTSTYQRLDWSKRASSLPNDILEESQKDHNFHSSRDMRPGSVNTDQIAVIEILVPSVFRAVISLHPTGSLDPDAVAFFSPDEGGSYVHARGVSAFNVFRNITEHAAMAPQHFIGVNAELALFSLLHWICSYQSLFTKVCSKCGKLLSMDKESALLLPPVQRPYRNFTQNLSNKDDIAAYHIGCFPQES</sequence>
<reference evidence="1 2" key="2">
    <citation type="journal article" date="2022" name="Mol. Ecol. Resour.">
        <title>The genomes of chicory, endive, great burdock and yacon provide insights into Asteraceae paleo-polyploidization history and plant inulin production.</title>
        <authorList>
            <person name="Fan W."/>
            <person name="Wang S."/>
            <person name="Wang H."/>
            <person name="Wang A."/>
            <person name="Jiang F."/>
            <person name="Liu H."/>
            <person name="Zhao H."/>
            <person name="Xu D."/>
            <person name="Zhang Y."/>
        </authorList>
    </citation>
    <scope>NUCLEOTIDE SEQUENCE [LARGE SCALE GENOMIC DNA]</scope>
    <source>
        <strain evidence="2">cv. Punajuju</strain>
        <tissue evidence="1">Leaves</tissue>
    </source>
</reference>
<organism evidence="1 2">
    <name type="scientific">Cichorium intybus</name>
    <name type="common">Chicory</name>
    <dbReference type="NCBI Taxonomy" id="13427"/>
    <lineage>
        <taxon>Eukaryota</taxon>
        <taxon>Viridiplantae</taxon>
        <taxon>Streptophyta</taxon>
        <taxon>Embryophyta</taxon>
        <taxon>Tracheophyta</taxon>
        <taxon>Spermatophyta</taxon>
        <taxon>Magnoliopsida</taxon>
        <taxon>eudicotyledons</taxon>
        <taxon>Gunneridae</taxon>
        <taxon>Pentapetalae</taxon>
        <taxon>asterids</taxon>
        <taxon>campanulids</taxon>
        <taxon>Asterales</taxon>
        <taxon>Asteraceae</taxon>
        <taxon>Cichorioideae</taxon>
        <taxon>Cichorieae</taxon>
        <taxon>Cichoriinae</taxon>
        <taxon>Cichorium</taxon>
    </lineage>
</organism>
<evidence type="ECO:0000313" key="1">
    <source>
        <dbReference type="EMBL" id="KAI3764020.1"/>
    </source>
</evidence>
<accession>A0ACB9EZA3</accession>
<proteinExistence type="predicted"/>
<evidence type="ECO:0000313" key="2">
    <source>
        <dbReference type="Proteomes" id="UP001055811"/>
    </source>
</evidence>
<gene>
    <name evidence="1" type="ORF">L2E82_14020</name>
</gene>